<dbReference type="EMBL" id="BARS01005800">
    <property type="protein sequence ID" value="GAF78892.1"/>
    <property type="molecule type" value="Genomic_DNA"/>
</dbReference>
<evidence type="ECO:0008006" key="3">
    <source>
        <dbReference type="Google" id="ProtNLM"/>
    </source>
</evidence>
<evidence type="ECO:0000313" key="2">
    <source>
        <dbReference type="EMBL" id="GAF78892.1"/>
    </source>
</evidence>
<organism evidence="2">
    <name type="scientific">marine sediment metagenome</name>
    <dbReference type="NCBI Taxonomy" id="412755"/>
    <lineage>
        <taxon>unclassified sequences</taxon>
        <taxon>metagenomes</taxon>
        <taxon>ecological metagenomes</taxon>
    </lineage>
</organism>
<accession>X0SSJ1</accession>
<dbReference type="AlphaFoldDB" id="X0SSJ1"/>
<protein>
    <recommendedName>
        <fullName evidence="3">Protein translocase subunit SecD</fullName>
    </recommendedName>
</protein>
<sequence>MPRRNTLVSIAILIIFILCLLVILPINQGLLGQKDFMLGLDLQGGLHL</sequence>
<keyword evidence="1" id="KW-1133">Transmembrane helix</keyword>
<comment type="caution">
    <text evidence="2">The sequence shown here is derived from an EMBL/GenBank/DDBJ whole genome shotgun (WGS) entry which is preliminary data.</text>
</comment>
<evidence type="ECO:0000256" key="1">
    <source>
        <dbReference type="SAM" id="Phobius"/>
    </source>
</evidence>
<keyword evidence="1" id="KW-0812">Transmembrane</keyword>
<keyword evidence="1" id="KW-0472">Membrane</keyword>
<feature type="transmembrane region" description="Helical" evidence="1">
    <location>
        <begin position="7"/>
        <end position="26"/>
    </location>
</feature>
<feature type="non-terminal residue" evidence="2">
    <location>
        <position position="48"/>
    </location>
</feature>
<reference evidence="2" key="1">
    <citation type="journal article" date="2014" name="Front. Microbiol.">
        <title>High frequency of phylogenetically diverse reductive dehalogenase-homologous genes in deep subseafloor sedimentary metagenomes.</title>
        <authorList>
            <person name="Kawai M."/>
            <person name="Futagami T."/>
            <person name="Toyoda A."/>
            <person name="Takaki Y."/>
            <person name="Nishi S."/>
            <person name="Hori S."/>
            <person name="Arai W."/>
            <person name="Tsubouchi T."/>
            <person name="Morono Y."/>
            <person name="Uchiyama I."/>
            <person name="Ito T."/>
            <person name="Fujiyama A."/>
            <person name="Inagaki F."/>
            <person name="Takami H."/>
        </authorList>
    </citation>
    <scope>NUCLEOTIDE SEQUENCE</scope>
    <source>
        <strain evidence="2">Expedition CK06-06</strain>
    </source>
</reference>
<name>X0SSJ1_9ZZZZ</name>
<proteinExistence type="predicted"/>
<gene>
    <name evidence="2" type="ORF">S01H1_11379</name>
</gene>